<feature type="binding site" description="axial binding residue" evidence="9">
    <location>
        <position position="129"/>
    </location>
    <ligand>
        <name>heme c</name>
        <dbReference type="ChEBI" id="CHEBI:61717"/>
        <label>1</label>
    </ligand>
    <ligandPart>
        <name>Fe</name>
        <dbReference type="ChEBI" id="CHEBI:18248"/>
    </ligandPart>
</feature>
<evidence type="ECO:0000256" key="10">
    <source>
        <dbReference type="SAM" id="SignalP"/>
    </source>
</evidence>
<dbReference type="InterPro" id="IPR026259">
    <property type="entry name" value="MauG/Cytc_peroxidase"/>
</dbReference>
<dbReference type="GO" id="GO:0020037">
    <property type="term" value="F:heme binding"/>
    <property type="evidence" value="ECO:0007669"/>
    <property type="project" value="InterPro"/>
</dbReference>
<dbReference type="EMBL" id="LT906434">
    <property type="protein sequence ID" value="SNU79208.1"/>
    <property type="molecule type" value="Genomic_DNA"/>
</dbReference>
<dbReference type="EC" id="1.11.1.5" evidence="13"/>
<dbReference type="Proteomes" id="UP000193466">
    <property type="component" value="Unassembled WGS sequence"/>
</dbReference>
<dbReference type="PANTHER" id="PTHR30600:SF7">
    <property type="entry name" value="CYTOCHROME C PEROXIDASE-RELATED"/>
    <property type="match status" value="1"/>
</dbReference>
<feature type="signal peptide" evidence="10">
    <location>
        <begin position="1"/>
        <end position="25"/>
    </location>
</feature>
<dbReference type="GO" id="GO:0042597">
    <property type="term" value="C:periplasmic space"/>
    <property type="evidence" value="ECO:0007669"/>
    <property type="project" value="UniProtKB-SubCell"/>
</dbReference>
<organism evidence="13 15">
    <name type="scientific">Neisseria zoodegmatis</name>
    <dbReference type="NCBI Taxonomy" id="326523"/>
    <lineage>
        <taxon>Bacteria</taxon>
        <taxon>Pseudomonadati</taxon>
        <taxon>Pseudomonadota</taxon>
        <taxon>Betaproteobacteria</taxon>
        <taxon>Neisseriales</taxon>
        <taxon>Neisseriaceae</taxon>
        <taxon>Neisseria</taxon>
    </lineage>
</organism>
<proteinExistence type="predicted"/>
<dbReference type="PANTHER" id="PTHR30600">
    <property type="entry name" value="CYTOCHROME C PEROXIDASE-RELATED"/>
    <property type="match status" value="1"/>
</dbReference>
<dbReference type="GO" id="GO:0004130">
    <property type="term" value="F:cytochrome-c peroxidase activity"/>
    <property type="evidence" value="ECO:0007669"/>
    <property type="project" value="UniProtKB-EC"/>
</dbReference>
<evidence type="ECO:0000256" key="1">
    <source>
        <dbReference type="ARBA" id="ARBA00004418"/>
    </source>
</evidence>
<feature type="binding site" description="covalent" evidence="8">
    <location>
        <position position="255"/>
    </location>
    <ligand>
        <name>heme c</name>
        <dbReference type="ChEBI" id="CHEBI:61717"/>
        <label>2</label>
    </ligand>
</feature>
<evidence type="ECO:0000313" key="15">
    <source>
        <dbReference type="Proteomes" id="UP000215033"/>
    </source>
</evidence>
<evidence type="ECO:0000256" key="6">
    <source>
        <dbReference type="ARBA" id="ARBA00023002"/>
    </source>
</evidence>
<keyword evidence="14" id="KW-1185">Reference proteome</keyword>
<keyword evidence="4 10" id="KW-0732">Signal</keyword>
<evidence type="ECO:0000256" key="4">
    <source>
        <dbReference type="ARBA" id="ARBA00022729"/>
    </source>
</evidence>
<dbReference type="EMBL" id="MTBM01000005">
    <property type="protein sequence ID" value="OSI10503.1"/>
    <property type="molecule type" value="Genomic_DNA"/>
</dbReference>
<sequence length="386" mass="41382">MKHAMNKSGIVLAVLLALAACGEKASEPAASGAASAPEASAPAASAPAVDNSNASAEDKELLKQAQTLFQPLPDEAEMQKAHPFTPAQVKLGHQLWYEPRLSKGNTVSCNSCHNLATAGVDNLPTSPGHKGSFGVRNSPSALNAALLGSQFWDGRAATVEEQAGGPLLNPVEMANADEASVEKKIAAIPEYQALFKEAFPDNGGAVSFKNITHAIAAFERTLLTPTKWDDYLKGNINALNETERQGVRSFINNGCIACHKGVTLGGDTFQKFGLVKGPYWQFTGSKKHDEGRFEVTKAENDKFVFRVPGLRNVSRTYPYFHDGSVWELDKAVSIMGEAQLGKELPKEEVEKIVAFLNTLSGSVSDSARTVPELPVYSEADSRPNNQ</sequence>
<dbReference type="FunFam" id="1.10.760.10:FF:000020">
    <property type="entry name" value="Cytochrome c peroxidase"/>
    <property type="match status" value="1"/>
</dbReference>
<evidence type="ECO:0000256" key="2">
    <source>
        <dbReference type="ARBA" id="ARBA00022617"/>
    </source>
</evidence>
<feature type="binding site" description="axial binding residue" evidence="9">
    <location>
        <position position="113"/>
    </location>
    <ligand>
        <name>heme c</name>
        <dbReference type="ChEBI" id="CHEBI:61717"/>
        <label>1</label>
    </ligand>
    <ligandPart>
        <name>Fe</name>
        <dbReference type="ChEBI" id="CHEBI:18248"/>
    </ligandPart>
</feature>
<reference evidence="13 15" key="2">
    <citation type="submission" date="2017-06" db="EMBL/GenBank/DDBJ databases">
        <authorList>
            <consortium name="Pathogen Informatics"/>
        </authorList>
    </citation>
    <scope>NUCLEOTIDE SEQUENCE [LARGE SCALE GENOMIC DNA]</scope>
    <source>
        <strain evidence="13 15">NCTC12230</strain>
    </source>
</reference>
<dbReference type="Pfam" id="PF00034">
    <property type="entry name" value="Cytochrom_C"/>
    <property type="match status" value="1"/>
</dbReference>
<feature type="domain" description="Cytochrome c" evidence="11">
    <location>
        <begin position="87"/>
        <end position="196"/>
    </location>
</feature>
<dbReference type="GO" id="GO:0009055">
    <property type="term" value="F:electron transfer activity"/>
    <property type="evidence" value="ECO:0007669"/>
    <property type="project" value="InterPro"/>
</dbReference>
<dbReference type="PROSITE" id="PS51257">
    <property type="entry name" value="PROKAR_LIPOPROTEIN"/>
    <property type="match status" value="1"/>
</dbReference>
<evidence type="ECO:0000259" key="11">
    <source>
        <dbReference type="PROSITE" id="PS51007"/>
    </source>
</evidence>
<evidence type="ECO:0000313" key="14">
    <source>
        <dbReference type="Proteomes" id="UP000193466"/>
    </source>
</evidence>
<feature type="binding site" description="covalent" evidence="8">
    <location>
        <position position="258"/>
    </location>
    <ligand>
        <name>heme c</name>
        <dbReference type="ChEBI" id="CHEBI:61717"/>
        <label>2</label>
    </ligand>
</feature>
<dbReference type="PIRSF" id="PIRSF000294">
    <property type="entry name" value="Cytochrome-c_peroxidase"/>
    <property type="match status" value="1"/>
</dbReference>
<comment type="PTM">
    <text evidence="8">Binds 2 heme groups per subunit.</text>
</comment>
<evidence type="ECO:0000256" key="8">
    <source>
        <dbReference type="PIRSR" id="PIRSR000294-1"/>
    </source>
</evidence>
<keyword evidence="7 9" id="KW-0408">Iron</keyword>
<keyword evidence="5" id="KW-0574">Periplasm</keyword>
<dbReference type="InterPro" id="IPR004852">
    <property type="entry name" value="Di-haem_cyt_c_peroxidsae"/>
</dbReference>
<feature type="binding site" description="covalent" evidence="8">
    <location>
        <position position="112"/>
    </location>
    <ligand>
        <name>heme c</name>
        <dbReference type="ChEBI" id="CHEBI:61717"/>
        <label>1</label>
    </ligand>
</feature>
<keyword evidence="6 13" id="KW-0560">Oxidoreductase</keyword>
<feature type="binding site" description="axial binding residue" evidence="9">
    <location>
        <position position="259"/>
    </location>
    <ligand>
        <name>heme c</name>
        <dbReference type="ChEBI" id="CHEBI:61717"/>
        <label>2</label>
    </ligand>
    <ligandPart>
        <name>Fe</name>
        <dbReference type="ChEBI" id="CHEBI:18248"/>
    </ligandPart>
</feature>
<keyword evidence="3 9" id="KW-0479">Metal-binding</keyword>
<name>A0AB38DQG4_9NEIS</name>
<feature type="binding site" description="covalent" evidence="8">
    <location>
        <position position="109"/>
    </location>
    <ligand>
        <name>heme c</name>
        <dbReference type="ChEBI" id="CHEBI:61717"/>
        <label>1</label>
    </ligand>
</feature>
<comment type="subcellular location">
    <subcellularLocation>
        <location evidence="1">Periplasm</location>
    </subcellularLocation>
</comment>
<dbReference type="InterPro" id="IPR009056">
    <property type="entry name" value="Cyt_c-like_dom"/>
</dbReference>
<feature type="domain" description="Cytochrome c" evidence="11">
    <location>
        <begin position="241"/>
        <end position="360"/>
    </location>
</feature>
<dbReference type="Pfam" id="PF03150">
    <property type="entry name" value="CCP_MauG"/>
    <property type="match status" value="1"/>
</dbReference>
<comment type="cofactor">
    <cofactor evidence="8">
        <name>heme</name>
        <dbReference type="ChEBI" id="CHEBI:30413"/>
    </cofactor>
    <text evidence="8">Binds 2 heme groups.</text>
</comment>
<dbReference type="PROSITE" id="PS51007">
    <property type="entry name" value="CYTC"/>
    <property type="match status" value="2"/>
</dbReference>
<evidence type="ECO:0000256" key="7">
    <source>
        <dbReference type="ARBA" id="ARBA00023004"/>
    </source>
</evidence>
<protein>
    <submittedName>
        <fullName evidence="12">Cytochrome-c peroxidase</fullName>
    </submittedName>
    <submittedName>
        <fullName evidence="13">Protein CcpR</fullName>
        <ecNumber evidence="13">1.11.1.5</ecNumber>
    </submittedName>
</protein>
<dbReference type="KEGG" id="nzo:SAMEA4504057_0696"/>
<dbReference type="GO" id="GO:0046872">
    <property type="term" value="F:metal ion binding"/>
    <property type="evidence" value="ECO:0007669"/>
    <property type="project" value="UniProtKB-KW"/>
</dbReference>
<evidence type="ECO:0000256" key="9">
    <source>
        <dbReference type="PIRSR" id="PIRSR000294-2"/>
    </source>
</evidence>
<gene>
    <name evidence="13" type="primary">ccpA</name>
    <name evidence="12" type="ORF">BWD10_05500</name>
    <name evidence="13" type="ORF">SAMEA4504057_00696</name>
</gene>
<dbReference type="SUPFAM" id="SSF46626">
    <property type="entry name" value="Cytochrome c"/>
    <property type="match status" value="2"/>
</dbReference>
<dbReference type="InterPro" id="IPR036909">
    <property type="entry name" value="Cyt_c-like_dom_sf"/>
</dbReference>
<accession>A0AB38DQG4</accession>
<dbReference type="Gene3D" id="1.10.760.10">
    <property type="entry name" value="Cytochrome c-like domain"/>
    <property type="match status" value="2"/>
</dbReference>
<feature type="binding site" description="axial binding residue" evidence="9">
    <location>
        <position position="335"/>
    </location>
    <ligand>
        <name>heme c</name>
        <dbReference type="ChEBI" id="CHEBI:61717"/>
        <label>2</label>
    </ligand>
    <ligandPart>
        <name>Fe</name>
        <dbReference type="ChEBI" id="CHEBI:18248"/>
    </ligandPart>
</feature>
<reference evidence="12 14" key="1">
    <citation type="submission" date="2017-01" db="EMBL/GenBank/DDBJ databases">
        <authorList>
            <person name="Wolfgang W.J."/>
            <person name="Cole J."/>
            <person name="Wroblewski D."/>
            <person name="Mcginnis J."/>
            <person name="Musser K.A."/>
        </authorList>
    </citation>
    <scope>NUCLEOTIDE SEQUENCE [LARGE SCALE GENOMIC DNA]</scope>
    <source>
        <strain evidence="12 14">DSM 21643</strain>
    </source>
</reference>
<evidence type="ECO:0000256" key="3">
    <source>
        <dbReference type="ARBA" id="ARBA00022723"/>
    </source>
</evidence>
<dbReference type="InterPro" id="IPR051395">
    <property type="entry name" value="Cytochrome_c_Peroxidase/MauG"/>
</dbReference>
<dbReference type="AlphaFoldDB" id="A0AB38DQG4"/>
<dbReference type="RefSeq" id="WP_085363431.1">
    <property type="nucleotide sequence ID" value="NZ_LT906434.1"/>
</dbReference>
<keyword evidence="13" id="KW-0575">Peroxidase</keyword>
<evidence type="ECO:0000313" key="13">
    <source>
        <dbReference type="EMBL" id="SNU79208.1"/>
    </source>
</evidence>
<evidence type="ECO:0000256" key="5">
    <source>
        <dbReference type="ARBA" id="ARBA00022764"/>
    </source>
</evidence>
<feature type="chain" id="PRO_5044309532" evidence="10">
    <location>
        <begin position="26"/>
        <end position="386"/>
    </location>
</feature>
<keyword evidence="2 8" id="KW-0349">Heme</keyword>
<dbReference type="Proteomes" id="UP000215033">
    <property type="component" value="Chromosome 1"/>
</dbReference>
<evidence type="ECO:0000313" key="12">
    <source>
        <dbReference type="EMBL" id="OSI10503.1"/>
    </source>
</evidence>